<name>A0A0D3K7Q8_EMIH1</name>
<keyword evidence="3" id="KW-1015">Disulfide bond</keyword>
<dbReference type="Gene3D" id="3.40.30.10">
    <property type="entry name" value="Glutaredoxin"/>
    <property type="match status" value="1"/>
</dbReference>
<dbReference type="PROSITE" id="PS00195">
    <property type="entry name" value="GLUTAREDOXIN_1"/>
    <property type="match status" value="1"/>
</dbReference>
<reference evidence="6" key="2">
    <citation type="submission" date="2024-10" db="UniProtKB">
        <authorList>
            <consortium name="EnsemblProtists"/>
        </authorList>
    </citation>
    <scope>IDENTIFICATION</scope>
</reference>
<keyword evidence="7" id="KW-1185">Reference proteome</keyword>
<dbReference type="EnsemblProtists" id="EOD23389">
    <property type="protein sequence ID" value="EOD23389"/>
    <property type="gene ID" value="EMIHUDRAFT_59127"/>
</dbReference>
<reference evidence="7" key="1">
    <citation type="journal article" date="2013" name="Nature">
        <title>Pan genome of the phytoplankton Emiliania underpins its global distribution.</title>
        <authorList>
            <person name="Read B.A."/>
            <person name="Kegel J."/>
            <person name="Klute M.J."/>
            <person name="Kuo A."/>
            <person name="Lefebvre S.C."/>
            <person name="Maumus F."/>
            <person name="Mayer C."/>
            <person name="Miller J."/>
            <person name="Monier A."/>
            <person name="Salamov A."/>
            <person name="Young J."/>
            <person name="Aguilar M."/>
            <person name="Claverie J.M."/>
            <person name="Frickenhaus S."/>
            <person name="Gonzalez K."/>
            <person name="Herman E.K."/>
            <person name="Lin Y.C."/>
            <person name="Napier J."/>
            <person name="Ogata H."/>
            <person name="Sarno A.F."/>
            <person name="Shmutz J."/>
            <person name="Schroeder D."/>
            <person name="de Vargas C."/>
            <person name="Verret F."/>
            <person name="von Dassow P."/>
            <person name="Valentin K."/>
            <person name="Van de Peer Y."/>
            <person name="Wheeler G."/>
            <person name="Dacks J.B."/>
            <person name="Delwiche C.F."/>
            <person name="Dyhrman S.T."/>
            <person name="Glockner G."/>
            <person name="John U."/>
            <person name="Richards T."/>
            <person name="Worden A.Z."/>
            <person name="Zhang X."/>
            <person name="Grigoriev I.V."/>
            <person name="Allen A.E."/>
            <person name="Bidle K."/>
            <person name="Borodovsky M."/>
            <person name="Bowler C."/>
            <person name="Brownlee C."/>
            <person name="Cock J.M."/>
            <person name="Elias M."/>
            <person name="Gladyshev V.N."/>
            <person name="Groth M."/>
            <person name="Guda C."/>
            <person name="Hadaegh A."/>
            <person name="Iglesias-Rodriguez M.D."/>
            <person name="Jenkins J."/>
            <person name="Jones B.M."/>
            <person name="Lawson T."/>
            <person name="Leese F."/>
            <person name="Lindquist E."/>
            <person name="Lobanov A."/>
            <person name="Lomsadze A."/>
            <person name="Malik S.B."/>
            <person name="Marsh M.E."/>
            <person name="Mackinder L."/>
            <person name="Mock T."/>
            <person name="Mueller-Roeber B."/>
            <person name="Pagarete A."/>
            <person name="Parker M."/>
            <person name="Probert I."/>
            <person name="Quesneville H."/>
            <person name="Raines C."/>
            <person name="Rensing S.A."/>
            <person name="Riano-Pachon D.M."/>
            <person name="Richier S."/>
            <person name="Rokitta S."/>
            <person name="Shiraiwa Y."/>
            <person name="Soanes D.M."/>
            <person name="van der Giezen M."/>
            <person name="Wahlund T.M."/>
            <person name="Williams B."/>
            <person name="Wilson W."/>
            <person name="Wolfe G."/>
            <person name="Wurch L.L."/>
        </authorList>
    </citation>
    <scope>NUCLEOTIDE SEQUENCE</scope>
</reference>
<dbReference type="PROSITE" id="PS51354">
    <property type="entry name" value="GLUTAREDOXIN_2"/>
    <property type="match status" value="1"/>
</dbReference>
<evidence type="ECO:0000256" key="4">
    <source>
        <dbReference type="ARBA" id="ARBA00023284"/>
    </source>
</evidence>
<dbReference type="PRINTS" id="PR00160">
    <property type="entry name" value="GLUTAREDOXIN"/>
</dbReference>
<dbReference type="STRING" id="2903.R1D8L3"/>
<dbReference type="KEGG" id="ehx:EMIHUDRAFT_59168"/>
<proteinExistence type="predicted"/>
<dbReference type="PANTHER" id="PTHR45694:SF18">
    <property type="entry name" value="GLUTAREDOXIN-1-RELATED"/>
    <property type="match status" value="1"/>
</dbReference>
<dbReference type="InterPro" id="IPR036249">
    <property type="entry name" value="Thioredoxin-like_sf"/>
</dbReference>
<dbReference type="OMA" id="YACYELD"/>
<dbReference type="NCBIfam" id="TIGR02180">
    <property type="entry name" value="GRX_euk"/>
    <property type="match status" value="1"/>
</dbReference>
<dbReference type="HOGENOM" id="CLU_026126_7_2_1"/>
<feature type="domain" description="Glutaredoxin" evidence="5">
    <location>
        <begin position="11"/>
        <end position="81"/>
    </location>
</feature>
<dbReference type="GO" id="GO:0005737">
    <property type="term" value="C:cytoplasm"/>
    <property type="evidence" value="ECO:0007669"/>
    <property type="project" value="TreeGrafter"/>
</dbReference>
<dbReference type="InterPro" id="IPR014025">
    <property type="entry name" value="Glutaredoxin_subgr"/>
</dbReference>
<evidence type="ECO:0000259" key="5">
    <source>
        <dbReference type="Pfam" id="PF00462"/>
    </source>
</evidence>
<dbReference type="GO" id="GO:0015038">
    <property type="term" value="F:glutathione disulfide oxidoreductase activity"/>
    <property type="evidence" value="ECO:0007669"/>
    <property type="project" value="TreeGrafter"/>
</dbReference>
<dbReference type="EnsemblProtists" id="EOD31793">
    <property type="protein sequence ID" value="EOD31793"/>
    <property type="gene ID" value="EMIHUDRAFT_59168"/>
</dbReference>
<dbReference type="InterPro" id="IPR011767">
    <property type="entry name" value="GLR_AS"/>
</dbReference>
<dbReference type="Proteomes" id="UP000013827">
    <property type="component" value="Unassembled WGS sequence"/>
</dbReference>
<sequence length="100" mass="10727">MVEELIASAEVVIFSKSYCPHCAKTKALFGANGNTAKVTLETPPHVIELDHSRDGPAIQACLLRMTGQRTVPSVWIKGQHVGGNSDVQALAESGKLQKML</sequence>
<organism evidence="6 7">
    <name type="scientific">Emiliania huxleyi (strain CCMP1516)</name>
    <dbReference type="NCBI Taxonomy" id="280463"/>
    <lineage>
        <taxon>Eukaryota</taxon>
        <taxon>Haptista</taxon>
        <taxon>Haptophyta</taxon>
        <taxon>Prymnesiophyceae</taxon>
        <taxon>Isochrysidales</taxon>
        <taxon>Noelaerhabdaceae</taxon>
        <taxon>Emiliania</taxon>
    </lineage>
</organism>
<dbReference type="GO" id="GO:0034599">
    <property type="term" value="P:cellular response to oxidative stress"/>
    <property type="evidence" value="ECO:0007669"/>
    <property type="project" value="TreeGrafter"/>
</dbReference>
<evidence type="ECO:0000256" key="3">
    <source>
        <dbReference type="ARBA" id="ARBA00023157"/>
    </source>
</evidence>
<dbReference type="AlphaFoldDB" id="A0A0D3K7Q8"/>
<dbReference type="CDD" id="cd03419">
    <property type="entry name" value="GRX_GRXh_1_2_like"/>
    <property type="match status" value="1"/>
</dbReference>
<evidence type="ECO:0000313" key="6">
    <source>
        <dbReference type="EnsemblProtists" id="EOD31793"/>
    </source>
</evidence>
<protein>
    <recommendedName>
        <fullName evidence="5">Glutaredoxin domain-containing protein</fullName>
    </recommendedName>
</protein>
<keyword evidence="1" id="KW-0813">Transport</keyword>
<dbReference type="InterPro" id="IPR011899">
    <property type="entry name" value="Glutaredoxin_euk/vir"/>
</dbReference>
<dbReference type="KEGG" id="ehx:EMIHUDRAFT_59127"/>
<evidence type="ECO:0000256" key="2">
    <source>
        <dbReference type="ARBA" id="ARBA00022982"/>
    </source>
</evidence>
<evidence type="ECO:0000256" key="1">
    <source>
        <dbReference type="ARBA" id="ARBA00022448"/>
    </source>
</evidence>
<keyword evidence="2" id="KW-0249">Electron transport</keyword>
<dbReference type="eggNOG" id="KOG1752">
    <property type="taxonomic scope" value="Eukaryota"/>
</dbReference>
<evidence type="ECO:0000313" key="7">
    <source>
        <dbReference type="Proteomes" id="UP000013827"/>
    </source>
</evidence>
<dbReference type="PANTHER" id="PTHR45694">
    <property type="entry name" value="GLUTAREDOXIN 2"/>
    <property type="match status" value="1"/>
</dbReference>
<dbReference type="SUPFAM" id="SSF52833">
    <property type="entry name" value="Thioredoxin-like"/>
    <property type="match status" value="1"/>
</dbReference>
<accession>A0A0D3K7Q8</accession>
<dbReference type="InterPro" id="IPR002109">
    <property type="entry name" value="Glutaredoxin"/>
</dbReference>
<dbReference type="PaxDb" id="2903-EOD23389"/>
<dbReference type="Pfam" id="PF00462">
    <property type="entry name" value="Glutaredoxin"/>
    <property type="match status" value="1"/>
</dbReference>
<keyword evidence="4" id="KW-0676">Redox-active center</keyword>